<keyword evidence="5" id="KW-1185">Reference proteome</keyword>
<feature type="domain" description="Leucine-binding protein" evidence="3">
    <location>
        <begin position="40"/>
        <end position="393"/>
    </location>
</feature>
<dbReference type="SUPFAM" id="SSF53822">
    <property type="entry name" value="Periplasmic binding protein-like I"/>
    <property type="match status" value="1"/>
</dbReference>
<dbReference type="CDD" id="cd06342">
    <property type="entry name" value="PBP1_ABC_LIVBP-like"/>
    <property type="match status" value="1"/>
</dbReference>
<name>A0A6C2YR01_9BACT</name>
<dbReference type="Pfam" id="PF13458">
    <property type="entry name" value="Peripla_BP_6"/>
    <property type="match status" value="1"/>
</dbReference>
<dbReference type="InterPro" id="IPR028082">
    <property type="entry name" value="Peripla_BP_I"/>
</dbReference>
<dbReference type="PANTHER" id="PTHR47151">
    <property type="entry name" value="LEU/ILE/VAL-BINDING ABC TRANSPORTER SUBUNIT"/>
    <property type="match status" value="1"/>
</dbReference>
<reference evidence="4" key="1">
    <citation type="submission" date="2019-04" db="EMBL/GenBank/DDBJ databases">
        <authorList>
            <consortium name="Science for Life Laboratories"/>
        </authorList>
    </citation>
    <scope>NUCLEOTIDE SEQUENCE</scope>
    <source>
        <strain evidence="4">MBLW1</strain>
    </source>
</reference>
<dbReference type="Gene3D" id="3.40.50.2300">
    <property type="match status" value="2"/>
</dbReference>
<dbReference type="PROSITE" id="PS51257">
    <property type="entry name" value="PROKAR_LIPOPROTEIN"/>
    <property type="match status" value="1"/>
</dbReference>
<evidence type="ECO:0000256" key="1">
    <source>
        <dbReference type="ARBA" id="ARBA00010062"/>
    </source>
</evidence>
<accession>A0A6C2YR01</accession>
<evidence type="ECO:0000313" key="4">
    <source>
        <dbReference type="EMBL" id="VIP03834.1"/>
    </source>
</evidence>
<keyword evidence="2" id="KW-0732">Signal</keyword>
<dbReference type="Proteomes" id="UP000464378">
    <property type="component" value="Chromosome"/>
</dbReference>
<dbReference type="EMBL" id="LR586016">
    <property type="protein sequence ID" value="VIP03834.1"/>
    <property type="molecule type" value="Genomic_DNA"/>
</dbReference>
<comment type="similarity">
    <text evidence="1">Belongs to the leucine-binding protein family.</text>
</comment>
<proteinExistence type="inferred from homology"/>
<sequence>MSQLLHRRDALRGLLASSLGIPLLGSLGCNNSQPTASSNTIKIVSSLPRTGSAKAQTDSIVNGIRMALEEVNFKVGNFTLEYEDLDDATAAAGQWTPERESANADKAAKDLDVMVYIGPYNSGAAKNSIPILNRANVLMVSPAVTGPGFTKPGLGEADEPGIYRPSGRANFTRVVPADDLQGPLAADWTKAMGVKKAYVLDDTEVYGKGIATLFHERCKEIGIEVIAQESIDTKQGEFTSLMNKIKNTNPQMIYFGGTSQTKAGQIAKDMVAAGLSGDQCFMMAPDGCYEMAFIQAAGADVFKSLKAYVTFGGVPPEQLTGKGKSFVENYLKRYQIKPEGYAVYGYESGLVALEAIRKAAKKDRVAIIEAAFAIQDFDGALGKWSFDKNGDTTSKVMSGSIVENGDFKFVRLLGA</sequence>
<protein>
    <recommendedName>
        <fullName evidence="3">Leucine-binding protein domain-containing protein</fullName>
    </recommendedName>
</protein>
<evidence type="ECO:0000313" key="5">
    <source>
        <dbReference type="Proteomes" id="UP000464378"/>
    </source>
</evidence>
<dbReference type="RefSeq" id="WP_232056237.1">
    <property type="nucleotide sequence ID" value="NZ_LR593887.1"/>
</dbReference>
<keyword evidence="4" id="KW-0675">Receptor</keyword>
<organism evidence="4">
    <name type="scientific">Tuwongella immobilis</name>
    <dbReference type="NCBI Taxonomy" id="692036"/>
    <lineage>
        <taxon>Bacteria</taxon>
        <taxon>Pseudomonadati</taxon>
        <taxon>Planctomycetota</taxon>
        <taxon>Planctomycetia</taxon>
        <taxon>Gemmatales</taxon>
        <taxon>Gemmataceae</taxon>
        <taxon>Tuwongella</taxon>
    </lineage>
</organism>
<dbReference type="AlphaFoldDB" id="A0A6C2YR01"/>
<dbReference type="InterPro" id="IPR028081">
    <property type="entry name" value="Leu-bd"/>
</dbReference>
<gene>
    <name evidence="4" type="ORF">GMBLW1_01260</name>
</gene>
<dbReference type="FunCoup" id="A0A6C2YR01">
    <property type="interactions" value="189"/>
</dbReference>
<dbReference type="InParanoid" id="A0A6C2YR01"/>
<dbReference type="EMBL" id="LR593887">
    <property type="protein sequence ID" value="VTS05035.1"/>
    <property type="molecule type" value="Genomic_DNA"/>
</dbReference>
<dbReference type="PANTHER" id="PTHR47151:SF2">
    <property type="entry name" value="AMINO ACID BINDING PROTEIN"/>
    <property type="match status" value="1"/>
</dbReference>
<dbReference type="KEGG" id="tim:GMBLW1_01260"/>
<evidence type="ECO:0000256" key="2">
    <source>
        <dbReference type="ARBA" id="ARBA00022729"/>
    </source>
</evidence>
<evidence type="ECO:0000259" key="3">
    <source>
        <dbReference type="Pfam" id="PF13458"/>
    </source>
</evidence>